<dbReference type="OrthoDB" id="1918685at2759"/>
<accession>A0A8B7YQC7</accession>
<dbReference type="PROSITE" id="PS00598">
    <property type="entry name" value="CHROMO_1"/>
    <property type="match status" value="1"/>
</dbReference>
<dbReference type="GeneID" id="110981827"/>
<dbReference type="InterPro" id="IPR000953">
    <property type="entry name" value="Chromo/chromo_shadow_dom"/>
</dbReference>
<keyword evidence="5" id="KW-1185">Reference proteome</keyword>
<evidence type="ECO:0000256" key="1">
    <source>
        <dbReference type="ARBA" id="ARBA00004123"/>
    </source>
</evidence>
<name>A0A8B7YQC7_ACAPL</name>
<dbReference type="InterPro" id="IPR023780">
    <property type="entry name" value="Chromo_domain"/>
</dbReference>
<dbReference type="PANTHER" id="PTHR46727:SF1">
    <property type="entry name" value="E3 SUMO-PROTEIN LIGASE CBX4"/>
    <property type="match status" value="1"/>
</dbReference>
<proteinExistence type="predicted"/>
<evidence type="ECO:0000259" key="4">
    <source>
        <dbReference type="PROSITE" id="PS50013"/>
    </source>
</evidence>
<dbReference type="SUPFAM" id="SSF54160">
    <property type="entry name" value="Chromo domain-like"/>
    <property type="match status" value="1"/>
</dbReference>
<keyword evidence="2" id="KW-0539">Nucleus</keyword>
<feature type="domain" description="Chromo" evidence="4">
    <location>
        <begin position="30"/>
        <end position="88"/>
    </location>
</feature>
<comment type="subcellular location">
    <subcellularLocation>
        <location evidence="1">Nucleus</location>
    </subcellularLocation>
</comment>
<gene>
    <name evidence="6" type="primary">LOC110981827</name>
</gene>
<dbReference type="Pfam" id="PF00385">
    <property type="entry name" value="Chromo"/>
    <property type="match status" value="1"/>
</dbReference>
<organism evidence="5 6">
    <name type="scientific">Acanthaster planci</name>
    <name type="common">Crown-of-thorns starfish</name>
    <dbReference type="NCBI Taxonomy" id="133434"/>
    <lineage>
        <taxon>Eukaryota</taxon>
        <taxon>Metazoa</taxon>
        <taxon>Echinodermata</taxon>
        <taxon>Eleutherozoa</taxon>
        <taxon>Asterozoa</taxon>
        <taxon>Asteroidea</taxon>
        <taxon>Valvatacea</taxon>
        <taxon>Valvatida</taxon>
        <taxon>Acanthasteridae</taxon>
        <taxon>Acanthaster</taxon>
    </lineage>
</organism>
<dbReference type="Gene3D" id="2.40.50.40">
    <property type="match status" value="1"/>
</dbReference>
<dbReference type="PROSITE" id="PS50013">
    <property type="entry name" value="CHROMO_2"/>
    <property type="match status" value="1"/>
</dbReference>
<dbReference type="GO" id="GO:0032183">
    <property type="term" value="F:SUMO binding"/>
    <property type="evidence" value="ECO:0007669"/>
    <property type="project" value="TreeGrafter"/>
</dbReference>
<dbReference type="Proteomes" id="UP000694845">
    <property type="component" value="Unplaced"/>
</dbReference>
<dbReference type="GO" id="GO:0061665">
    <property type="term" value="F:SUMO ligase activity"/>
    <property type="evidence" value="ECO:0007669"/>
    <property type="project" value="TreeGrafter"/>
</dbReference>
<dbReference type="InterPro" id="IPR043531">
    <property type="entry name" value="CBX4"/>
</dbReference>
<dbReference type="CDD" id="cd18627">
    <property type="entry name" value="CD_polycomb_like"/>
    <property type="match status" value="1"/>
</dbReference>
<feature type="compositionally biased region" description="Basic and acidic residues" evidence="3">
    <location>
        <begin position="181"/>
        <end position="191"/>
    </location>
</feature>
<dbReference type="OMA" id="DDICQLA"/>
<dbReference type="InterPro" id="IPR023779">
    <property type="entry name" value="Chromodomain_CS"/>
</dbReference>
<protein>
    <submittedName>
        <fullName evidence="6">Uncharacterized protein LOC110981827</fullName>
    </submittedName>
</protein>
<feature type="region of interest" description="Disordered" evidence="3">
    <location>
        <begin position="157"/>
        <end position="193"/>
    </location>
</feature>
<dbReference type="PANTHER" id="PTHR46727">
    <property type="entry name" value="E3 SUMO-PROTEIN LIGASE CBX4"/>
    <property type="match status" value="1"/>
</dbReference>
<sequence>MEVALPSNAAMATGDAIPAEDSQNHMGPVYIVDSIRKTRRKKGGLEYLVKWKGWPAKFNTWEPEENILDVTLIKLFQQRKERARQRKLSARRGSCNGAREAGVRPPHVVILKDGKSCYATKKNRMRNKSHHSSSSTQSPSGLEDALVAPLCRLSPTAPDRYSAVNQEQRGPDTLPTITTQKSEDREREHASRAPRQLDCLRGIKFKLGWRYDSAPFANHDVNALTSPPPGGNISAVIPPFVRRDSHQEPKRSDYTDSHLSELGGVTQTTKPAFGCISEKITPASNDPPHVGVSINSTNCQSDEARRETSIGRSDDICQLAAKKVSAIATDGAKISGGIRADVGSDVNREQSEACETIDLKTNSRDEVNNYSWSSCLGRSNKGIGIILSREHNVWNVKSTRH</sequence>
<evidence type="ECO:0000256" key="3">
    <source>
        <dbReference type="SAM" id="MobiDB-lite"/>
    </source>
</evidence>
<dbReference type="AlphaFoldDB" id="A0A8B7YQC7"/>
<dbReference type="GO" id="GO:0035102">
    <property type="term" value="C:PRC1 complex"/>
    <property type="evidence" value="ECO:0007669"/>
    <property type="project" value="TreeGrafter"/>
</dbReference>
<evidence type="ECO:0000313" key="5">
    <source>
        <dbReference type="Proteomes" id="UP000694845"/>
    </source>
</evidence>
<dbReference type="RefSeq" id="XP_022095473.1">
    <property type="nucleotide sequence ID" value="XM_022239781.1"/>
</dbReference>
<dbReference type="KEGG" id="aplc:110981827"/>
<dbReference type="SMART" id="SM00298">
    <property type="entry name" value="CHROMO"/>
    <property type="match status" value="1"/>
</dbReference>
<dbReference type="GO" id="GO:0000122">
    <property type="term" value="P:negative regulation of transcription by RNA polymerase II"/>
    <property type="evidence" value="ECO:0007669"/>
    <property type="project" value="TreeGrafter"/>
</dbReference>
<reference evidence="6" key="1">
    <citation type="submission" date="2025-08" db="UniProtKB">
        <authorList>
            <consortium name="RefSeq"/>
        </authorList>
    </citation>
    <scope>IDENTIFICATION</scope>
</reference>
<dbReference type="GO" id="GO:0016925">
    <property type="term" value="P:protein sumoylation"/>
    <property type="evidence" value="ECO:0007669"/>
    <property type="project" value="TreeGrafter"/>
</dbReference>
<dbReference type="InterPro" id="IPR016197">
    <property type="entry name" value="Chromo-like_dom_sf"/>
</dbReference>
<evidence type="ECO:0000256" key="2">
    <source>
        <dbReference type="ARBA" id="ARBA00023242"/>
    </source>
</evidence>
<evidence type="ECO:0000313" key="6">
    <source>
        <dbReference type="RefSeq" id="XP_022095473.1"/>
    </source>
</evidence>